<dbReference type="Pfam" id="PF02894">
    <property type="entry name" value="GFO_IDH_MocA_C"/>
    <property type="match status" value="1"/>
</dbReference>
<dbReference type="Gene3D" id="3.40.50.720">
    <property type="entry name" value="NAD(P)-binding Rossmann-like Domain"/>
    <property type="match status" value="1"/>
</dbReference>
<dbReference type="InterPro" id="IPR036291">
    <property type="entry name" value="NAD(P)-bd_dom_sf"/>
</dbReference>
<evidence type="ECO:0000259" key="1">
    <source>
        <dbReference type="Pfam" id="PF01408"/>
    </source>
</evidence>
<dbReference type="Proteomes" id="UP000676194">
    <property type="component" value="Chromosome"/>
</dbReference>
<dbReference type="InterPro" id="IPR000683">
    <property type="entry name" value="Gfo/Idh/MocA-like_OxRdtase_N"/>
</dbReference>
<dbReference type="PANTHER" id="PTHR43818:SF5">
    <property type="entry name" value="OXIDOREDUCTASE FAMILY PROTEIN"/>
    <property type="match status" value="1"/>
</dbReference>
<proteinExistence type="predicted"/>
<evidence type="ECO:0000259" key="2">
    <source>
        <dbReference type="Pfam" id="PF02894"/>
    </source>
</evidence>
<dbReference type="GO" id="GO:0000166">
    <property type="term" value="F:nucleotide binding"/>
    <property type="evidence" value="ECO:0007669"/>
    <property type="project" value="InterPro"/>
</dbReference>
<dbReference type="EMBL" id="CP074694">
    <property type="protein sequence ID" value="QVL34809.1"/>
    <property type="molecule type" value="Genomic_DNA"/>
</dbReference>
<dbReference type="SUPFAM" id="SSF55347">
    <property type="entry name" value="Glyceraldehyde-3-phosphate dehydrogenase-like, C-terminal domain"/>
    <property type="match status" value="1"/>
</dbReference>
<name>A0A8E6BBG8_9BACT</name>
<dbReference type="AlphaFoldDB" id="A0A8E6BBG8"/>
<sequence length="431" mass="47646">MNTPNRREFVAASTVAGVGLLSGGVFAAGNETIRIGLIGCGGRGSGAAVNALNADPNVKLVAMGDAFPDRLESSLAGFLKKGKLKDKIDVPAERRFTGFDAYKNVIANSDVVLLCTPPHFRPMHLKAAIEAGKHVFCEKPVAVDASGVRSVMETARLAKQKNLALCSGFCYRYEFAKREWVKRIHDGVIGDVTAMQVNYNTGPLWWNREKKDWKPEQYSSMEYQMRNWYYYTWLSGDHLVEQHCHNIDKACWIMNSYPVAATGLGGRQLRTDEKYGNIFDHHSVIFEYENGARVFSFCRQMPGCSSGVSDIVFGTKGIGENQEFTEGYPRLKPNSGSAWKFTDPNSDMYDQEHVELFASIRKGSPINDGESAARSTLMAIMGRTATYTGQRVTWDFMNKSKLVLAPTAYDMAAQVPAELAKVAIPGKTALV</sequence>
<reference evidence="3" key="1">
    <citation type="submission" date="2021-05" db="EMBL/GenBank/DDBJ databases">
        <title>Complete genome sequence of the cellulolytic planctomycete Telmatocola sphagniphila SP2T and characterization of the first cellulase from planctomycetes.</title>
        <authorList>
            <person name="Rakitin A.L."/>
            <person name="Beletsky A.V."/>
            <person name="Naumoff D.G."/>
            <person name="Kulichevskaya I.S."/>
            <person name="Mardanov A.V."/>
            <person name="Ravin N.V."/>
            <person name="Dedysh S.N."/>
        </authorList>
    </citation>
    <scope>NUCLEOTIDE SEQUENCE</scope>
    <source>
        <strain evidence="3">SP2T</strain>
    </source>
</reference>
<dbReference type="InterPro" id="IPR050463">
    <property type="entry name" value="Gfo/Idh/MocA_oxidrdct_glycsds"/>
</dbReference>
<evidence type="ECO:0000313" key="4">
    <source>
        <dbReference type="Proteomes" id="UP000676194"/>
    </source>
</evidence>
<dbReference type="InterPro" id="IPR004104">
    <property type="entry name" value="Gfo/Idh/MocA-like_OxRdtase_C"/>
</dbReference>
<accession>A0A8E6BBG8</accession>
<organism evidence="3 4">
    <name type="scientific">Telmatocola sphagniphila</name>
    <dbReference type="NCBI Taxonomy" id="1123043"/>
    <lineage>
        <taxon>Bacteria</taxon>
        <taxon>Pseudomonadati</taxon>
        <taxon>Planctomycetota</taxon>
        <taxon>Planctomycetia</taxon>
        <taxon>Gemmatales</taxon>
        <taxon>Gemmataceae</taxon>
    </lineage>
</organism>
<evidence type="ECO:0000313" key="3">
    <source>
        <dbReference type="EMBL" id="QVL34809.1"/>
    </source>
</evidence>
<feature type="domain" description="Gfo/Idh/MocA-like oxidoreductase N-terminal" evidence="1">
    <location>
        <begin position="33"/>
        <end position="158"/>
    </location>
</feature>
<protein>
    <submittedName>
        <fullName evidence="3">Gfo/Idh/MocA family oxidoreductase</fullName>
    </submittedName>
</protein>
<dbReference type="Pfam" id="PF01408">
    <property type="entry name" value="GFO_IDH_MocA"/>
    <property type="match status" value="1"/>
</dbReference>
<dbReference type="InterPro" id="IPR006311">
    <property type="entry name" value="TAT_signal"/>
</dbReference>
<dbReference type="PROSITE" id="PS51318">
    <property type="entry name" value="TAT"/>
    <property type="match status" value="1"/>
</dbReference>
<dbReference type="PANTHER" id="PTHR43818">
    <property type="entry name" value="BCDNA.GH03377"/>
    <property type="match status" value="1"/>
</dbReference>
<dbReference type="Gene3D" id="3.30.360.10">
    <property type="entry name" value="Dihydrodipicolinate Reductase, domain 2"/>
    <property type="match status" value="1"/>
</dbReference>
<dbReference type="KEGG" id="tsph:KIH39_01015"/>
<feature type="domain" description="Gfo/Idh/MocA-like oxidoreductase C-terminal" evidence="2">
    <location>
        <begin position="182"/>
        <end position="349"/>
    </location>
</feature>
<dbReference type="SUPFAM" id="SSF51735">
    <property type="entry name" value="NAD(P)-binding Rossmann-fold domains"/>
    <property type="match status" value="1"/>
</dbReference>
<keyword evidence="4" id="KW-1185">Reference proteome</keyword>
<gene>
    <name evidence="3" type="ORF">KIH39_01015</name>
</gene>